<dbReference type="EMBL" id="JAPDDR010000007">
    <property type="protein sequence ID" value="MCW1914966.1"/>
    <property type="molecule type" value="Genomic_DNA"/>
</dbReference>
<gene>
    <name evidence="1" type="ORF">OJ996_15360</name>
</gene>
<proteinExistence type="predicted"/>
<name>A0ABT3G545_9BACT</name>
<keyword evidence="2" id="KW-1185">Reference proteome</keyword>
<comment type="caution">
    <text evidence="1">The sequence shown here is derived from an EMBL/GenBank/DDBJ whole genome shotgun (WGS) entry which is preliminary data.</text>
</comment>
<dbReference type="Proteomes" id="UP001165653">
    <property type="component" value="Unassembled WGS sequence"/>
</dbReference>
<reference evidence="1" key="1">
    <citation type="submission" date="2022-10" db="EMBL/GenBank/DDBJ databases">
        <title>Luteolibacter sp. GHJ8, whole genome shotgun sequencing project.</title>
        <authorList>
            <person name="Zhao G."/>
            <person name="Shen L."/>
        </authorList>
    </citation>
    <scope>NUCLEOTIDE SEQUENCE</scope>
    <source>
        <strain evidence="1">GHJ8</strain>
    </source>
</reference>
<organism evidence="1 2">
    <name type="scientific">Luteolibacter rhizosphaerae</name>
    <dbReference type="NCBI Taxonomy" id="2989719"/>
    <lineage>
        <taxon>Bacteria</taxon>
        <taxon>Pseudomonadati</taxon>
        <taxon>Verrucomicrobiota</taxon>
        <taxon>Verrucomicrobiia</taxon>
        <taxon>Verrucomicrobiales</taxon>
        <taxon>Verrucomicrobiaceae</taxon>
        <taxon>Luteolibacter</taxon>
    </lineage>
</organism>
<sequence length="358" mass="40040">MNSFEMKDLGHHELLGELDPDRTLFFCCASFEERSTKLPIALADHPWTQVSVFFNSDVDGGDANSAKILEAMGGCASVQKTSVGSPLETADRFYDVIEEAEVVGSKLVVDFSTFTHEHLLILVKCLETAGVNLEEIVWIYCRVEEYSVGERAEHKWLSRGVFDIRSVLGYSGRISPELPTALLLLVGFEAERACGVVDCLEPHFLLLGKGTSANSESEEMHLVNRHFHKLIRDSVRTMPNDRIRDFEFPCNDPATVARMVTRFAEMINGVGNLVVVPMNTKISTLGIAWAFCNFPVFQVVYAQAYIYNYKSYSKPSDRCYLMRGLFAGADSAPTSIRPSFETQRSRSETDLEKVFALA</sequence>
<evidence type="ECO:0000313" key="1">
    <source>
        <dbReference type="EMBL" id="MCW1914966.1"/>
    </source>
</evidence>
<dbReference type="RefSeq" id="WP_264514505.1">
    <property type="nucleotide sequence ID" value="NZ_JAPDDR010000007.1"/>
</dbReference>
<accession>A0ABT3G545</accession>
<protein>
    <submittedName>
        <fullName evidence="1">Uncharacterized protein</fullName>
    </submittedName>
</protein>
<evidence type="ECO:0000313" key="2">
    <source>
        <dbReference type="Proteomes" id="UP001165653"/>
    </source>
</evidence>